<accession>A0A087D609</accession>
<dbReference type="STRING" id="1437607.BISA_1938"/>
<evidence type="ECO:0000313" key="1">
    <source>
        <dbReference type="EMBL" id="KFI90959.1"/>
    </source>
</evidence>
<dbReference type="OrthoDB" id="3238437at2"/>
<reference evidence="1 2" key="1">
    <citation type="submission" date="2014-03" db="EMBL/GenBank/DDBJ databases">
        <title>Genomics of Bifidobacteria.</title>
        <authorList>
            <person name="Ventura M."/>
            <person name="Milani C."/>
            <person name="Lugli G.A."/>
        </authorList>
    </citation>
    <scope>NUCLEOTIDE SEQUENCE [LARGE SCALE GENOMIC DNA]</scope>
    <source>
        <strain evidence="1 2">DSM 23967</strain>
    </source>
</reference>
<protein>
    <submittedName>
        <fullName evidence="1">Uncharacterized protein</fullName>
    </submittedName>
</protein>
<dbReference type="EMBL" id="JGZN01000018">
    <property type="protein sequence ID" value="KFI90959.1"/>
    <property type="molecule type" value="Genomic_DNA"/>
</dbReference>
<dbReference type="RefSeq" id="WP_033891978.1">
    <property type="nucleotide sequence ID" value="NZ_JGZN01000018.1"/>
</dbReference>
<dbReference type="Proteomes" id="UP000029066">
    <property type="component" value="Unassembled WGS sequence"/>
</dbReference>
<proteinExistence type="predicted"/>
<dbReference type="AlphaFoldDB" id="A0A087D609"/>
<comment type="caution">
    <text evidence="1">The sequence shown here is derived from an EMBL/GenBank/DDBJ whole genome shotgun (WGS) entry which is preliminary data.</text>
</comment>
<name>A0A087D609_9BIFI</name>
<organism evidence="1 2">
    <name type="scientific">Bifidobacterium saguini DSM 23967</name>
    <dbReference type="NCBI Taxonomy" id="1437607"/>
    <lineage>
        <taxon>Bacteria</taxon>
        <taxon>Bacillati</taxon>
        <taxon>Actinomycetota</taxon>
        <taxon>Actinomycetes</taxon>
        <taxon>Bifidobacteriales</taxon>
        <taxon>Bifidobacteriaceae</taxon>
        <taxon>Bifidobacterium</taxon>
    </lineage>
</organism>
<evidence type="ECO:0000313" key="2">
    <source>
        <dbReference type="Proteomes" id="UP000029066"/>
    </source>
</evidence>
<gene>
    <name evidence="1" type="ORF">BISA_1938</name>
</gene>
<sequence>MRYEITTAPNEVRPGDLVVFRLQTKSSVKWSCGPVRCFTDDKDAPAIVLTSGSIPEYAGYELICCIRSIPDAEQLSVDDEGVVS</sequence>